<reference evidence="12 13" key="1">
    <citation type="submission" date="2017-09" db="EMBL/GenBank/DDBJ databases">
        <title>Depth-based differentiation of microbial function through sediment-hosted aquifers and enrichment of novel symbionts in the deep terrestrial subsurface.</title>
        <authorList>
            <person name="Probst A.J."/>
            <person name="Ladd B."/>
            <person name="Jarett J.K."/>
            <person name="Geller-Mcgrath D.E."/>
            <person name="Sieber C.M."/>
            <person name="Emerson J.B."/>
            <person name="Anantharaman K."/>
            <person name="Thomas B.C."/>
            <person name="Malmstrom R."/>
            <person name="Stieglmeier M."/>
            <person name="Klingl A."/>
            <person name="Woyke T."/>
            <person name="Ryan C.M."/>
            <person name="Banfield J.F."/>
        </authorList>
    </citation>
    <scope>NUCLEOTIDE SEQUENCE [LARGE SCALE GENOMIC DNA]</scope>
    <source>
        <strain evidence="12">CG11_big_fil_rev_8_21_14_0_20_39_34</strain>
    </source>
</reference>
<comment type="similarity">
    <text evidence="1 7 8">Belongs to the universal ribosomal protein uL22 family.</text>
</comment>
<dbReference type="InterPro" id="IPR005727">
    <property type="entry name" value="Ribosomal_uL22_bac/chlpt-type"/>
</dbReference>
<evidence type="ECO:0000256" key="9">
    <source>
        <dbReference type="RuleBase" id="RU004006"/>
    </source>
</evidence>
<dbReference type="HAMAP" id="MF_01331_B">
    <property type="entry name" value="Ribosomal_uL22_B"/>
    <property type="match status" value="1"/>
</dbReference>
<dbReference type="EMBL" id="PCWN01000011">
    <property type="protein sequence ID" value="PIR03556.1"/>
    <property type="molecule type" value="Genomic_DNA"/>
</dbReference>
<protein>
    <recommendedName>
        <fullName evidence="6 7">Large ribosomal subunit protein uL22</fullName>
    </recommendedName>
</protein>
<evidence type="ECO:0000313" key="12">
    <source>
        <dbReference type="EMBL" id="PIR03556.1"/>
    </source>
</evidence>
<evidence type="ECO:0000313" key="13">
    <source>
        <dbReference type="Proteomes" id="UP000229600"/>
    </source>
</evidence>
<dbReference type="PANTHER" id="PTHR13501">
    <property type="entry name" value="CHLOROPLAST 50S RIBOSOMAL PROTEIN L22-RELATED"/>
    <property type="match status" value="1"/>
</dbReference>
<keyword evidence="4 7" id="KW-0689">Ribosomal protein</keyword>
<keyword evidence="3 7" id="KW-0694">RNA-binding</keyword>
<evidence type="ECO:0000256" key="8">
    <source>
        <dbReference type="RuleBase" id="RU004005"/>
    </source>
</evidence>
<evidence type="ECO:0000256" key="4">
    <source>
        <dbReference type="ARBA" id="ARBA00022980"/>
    </source>
</evidence>
<feature type="region of interest" description="Disordered" evidence="11">
    <location>
        <begin position="114"/>
        <end position="165"/>
    </location>
</feature>
<dbReference type="CDD" id="cd00336">
    <property type="entry name" value="Ribosomal_L22"/>
    <property type="match status" value="1"/>
</dbReference>
<feature type="compositionally biased region" description="Basic and acidic residues" evidence="11">
    <location>
        <begin position="128"/>
        <end position="149"/>
    </location>
</feature>
<dbReference type="PANTHER" id="PTHR13501:SF8">
    <property type="entry name" value="LARGE RIBOSOMAL SUBUNIT PROTEIN UL22M"/>
    <property type="match status" value="1"/>
</dbReference>
<evidence type="ECO:0000256" key="6">
    <source>
        <dbReference type="ARBA" id="ARBA00035207"/>
    </source>
</evidence>
<dbReference type="GO" id="GO:0006412">
    <property type="term" value="P:translation"/>
    <property type="evidence" value="ECO:0007669"/>
    <property type="project" value="UniProtKB-UniRule"/>
</dbReference>
<dbReference type="GO" id="GO:0022625">
    <property type="term" value="C:cytosolic large ribosomal subunit"/>
    <property type="evidence" value="ECO:0007669"/>
    <property type="project" value="TreeGrafter"/>
</dbReference>
<dbReference type="InterPro" id="IPR047867">
    <property type="entry name" value="Ribosomal_uL22_bac/org-type"/>
</dbReference>
<dbReference type="Pfam" id="PF00237">
    <property type="entry name" value="Ribosomal_L22"/>
    <property type="match status" value="1"/>
</dbReference>
<proteinExistence type="inferred from homology"/>
<evidence type="ECO:0000256" key="11">
    <source>
        <dbReference type="SAM" id="MobiDB-lite"/>
    </source>
</evidence>
<dbReference type="InterPro" id="IPR036394">
    <property type="entry name" value="Ribosomal_uL22_sf"/>
</dbReference>
<feature type="compositionally biased region" description="Basic residues" evidence="11">
    <location>
        <begin position="150"/>
        <end position="165"/>
    </location>
</feature>
<dbReference type="AlphaFoldDB" id="A0A2H0N623"/>
<gene>
    <name evidence="7" type="primary">rplV</name>
    <name evidence="12" type="ORF">COV59_05190</name>
</gene>
<evidence type="ECO:0000256" key="2">
    <source>
        <dbReference type="ARBA" id="ARBA00022730"/>
    </source>
</evidence>
<evidence type="ECO:0000256" key="5">
    <source>
        <dbReference type="ARBA" id="ARBA00023274"/>
    </source>
</evidence>
<comment type="function">
    <text evidence="7 10">This protein binds specifically to 23S rRNA; its binding is stimulated by other ribosomal proteins, e.g., L4, L17, and L20. It is important during the early stages of 50S assembly. It makes multiple contacts with different domains of the 23S rRNA in the assembled 50S subunit and ribosome.</text>
</comment>
<evidence type="ECO:0000256" key="7">
    <source>
        <dbReference type="HAMAP-Rule" id="MF_01331"/>
    </source>
</evidence>
<comment type="caution">
    <text evidence="12">The sequence shown here is derived from an EMBL/GenBank/DDBJ whole genome shotgun (WGS) entry which is preliminary data.</text>
</comment>
<dbReference type="Proteomes" id="UP000229600">
    <property type="component" value="Unassembled WGS sequence"/>
</dbReference>
<dbReference type="GO" id="GO:0019843">
    <property type="term" value="F:rRNA binding"/>
    <property type="evidence" value="ECO:0007669"/>
    <property type="project" value="UniProtKB-UniRule"/>
</dbReference>
<dbReference type="SUPFAM" id="SSF54843">
    <property type="entry name" value="Ribosomal protein L22"/>
    <property type="match status" value="1"/>
</dbReference>
<evidence type="ECO:0000256" key="1">
    <source>
        <dbReference type="ARBA" id="ARBA00009451"/>
    </source>
</evidence>
<organism evidence="12 13">
    <name type="scientific">Candidatus Magasanikbacteria bacterium CG11_big_fil_rev_8_21_14_0_20_39_34</name>
    <dbReference type="NCBI Taxonomy" id="1974653"/>
    <lineage>
        <taxon>Bacteria</taxon>
        <taxon>Candidatus Magasanikiibacteriota</taxon>
    </lineage>
</organism>
<sequence>MNNSATAKLRNLRMSPRKVRLIAGLIRGRKVTDALVQLQFSPKAAARPVKKLLDSAIANAMHNHSLNMDSLVVKEIRVDEGKTLYRWMPRALGRATPLRKRMSHISLTIEGEIDESKKKEKVKKETKKKSVDTSVEEVKGEKMPEESPKKAKKTPAKKKVEKSEK</sequence>
<evidence type="ECO:0000256" key="10">
    <source>
        <dbReference type="RuleBase" id="RU004008"/>
    </source>
</evidence>
<comment type="subunit">
    <text evidence="7 9">Part of the 50S ribosomal subunit.</text>
</comment>
<evidence type="ECO:0000256" key="3">
    <source>
        <dbReference type="ARBA" id="ARBA00022884"/>
    </source>
</evidence>
<keyword evidence="5 7" id="KW-0687">Ribonucleoprotein</keyword>
<dbReference type="InterPro" id="IPR001063">
    <property type="entry name" value="Ribosomal_uL22"/>
</dbReference>
<accession>A0A2H0N623</accession>
<dbReference type="Gene3D" id="3.90.470.10">
    <property type="entry name" value="Ribosomal protein L22/L17"/>
    <property type="match status" value="1"/>
</dbReference>
<dbReference type="NCBIfam" id="TIGR01044">
    <property type="entry name" value="rplV_bact"/>
    <property type="match status" value="1"/>
</dbReference>
<name>A0A2H0N623_9BACT</name>
<comment type="function">
    <text evidence="7">The globular domain of the protein is located near the polypeptide exit tunnel on the outside of the subunit, while an extended beta-hairpin is found that lines the wall of the exit tunnel in the center of the 70S ribosome.</text>
</comment>
<dbReference type="GO" id="GO:0003735">
    <property type="term" value="F:structural constituent of ribosome"/>
    <property type="evidence" value="ECO:0007669"/>
    <property type="project" value="InterPro"/>
</dbReference>
<keyword evidence="2 7" id="KW-0699">rRNA-binding</keyword>